<gene>
    <name evidence="2" type="ORF">WDC_0569</name>
</gene>
<dbReference type="RefSeq" id="WP_044010280.1">
    <property type="nucleotide sequence ID" value="NZ_AWTT01000009.1"/>
</dbReference>
<dbReference type="PANTHER" id="PTHR42692:SF2">
    <property type="entry name" value="IG HYPOTHETICAL 16995"/>
    <property type="match status" value="1"/>
</dbReference>
<protein>
    <submittedName>
        <fullName evidence="2">Putative pyrophosphatase</fullName>
    </submittedName>
</protein>
<evidence type="ECO:0000313" key="3">
    <source>
        <dbReference type="Proteomes" id="UP000032279"/>
    </source>
</evidence>
<dbReference type="AlphaFoldDB" id="A0A0D0Y6C8"/>
<dbReference type="CDD" id="cd11523">
    <property type="entry name" value="NTP-PPase"/>
    <property type="match status" value="1"/>
</dbReference>
<dbReference type="InterPro" id="IPR004518">
    <property type="entry name" value="MazG-like_dom"/>
</dbReference>
<keyword evidence="3" id="KW-1185">Reference proteome</keyword>
<feature type="domain" description="NTP pyrophosphohydrolase MazG-like" evidence="1">
    <location>
        <begin position="29"/>
        <end position="103"/>
    </location>
</feature>
<dbReference type="InterPro" id="IPR011411">
    <property type="entry name" value="MazG-related_YvdC"/>
</dbReference>
<dbReference type="SUPFAM" id="SSF101386">
    <property type="entry name" value="all-alpha NTP pyrophosphatases"/>
    <property type="match status" value="1"/>
</dbReference>
<name>A0A0D0Y6C8_9LACO</name>
<dbReference type="Gene3D" id="1.10.287.1080">
    <property type="entry name" value="MazG-like"/>
    <property type="match status" value="1"/>
</dbReference>
<dbReference type="PATRIC" id="fig|1335616.4.peg.569"/>
<dbReference type="Proteomes" id="UP000032279">
    <property type="component" value="Unassembled WGS sequence"/>
</dbReference>
<dbReference type="InterPro" id="IPR047046">
    <property type="entry name" value="YpjD/YvdC"/>
</dbReference>
<comment type="caution">
    <text evidence="2">The sequence shown here is derived from an EMBL/GenBank/DDBJ whole genome shotgun (WGS) entry which is preliminary data.</text>
</comment>
<dbReference type="STRING" id="1335616.WDC_0569"/>
<dbReference type="PANTHER" id="PTHR42692">
    <property type="entry name" value="NUCLEOTIDE PYROPHOSPHOHYDROLASE"/>
    <property type="match status" value="1"/>
</dbReference>
<dbReference type="EMBL" id="AWTT01000009">
    <property type="protein sequence ID" value="KIS03828.1"/>
    <property type="molecule type" value="Genomic_DNA"/>
</dbReference>
<organism evidence="2 3">
    <name type="scientific">Paucilactobacillus wasatchensis</name>
    <dbReference type="NCBI Taxonomy" id="1335616"/>
    <lineage>
        <taxon>Bacteria</taxon>
        <taxon>Bacillati</taxon>
        <taxon>Bacillota</taxon>
        <taxon>Bacilli</taxon>
        <taxon>Lactobacillales</taxon>
        <taxon>Lactobacillaceae</taxon>
        <taxon>Paucilactobacillus</taxon>
    </lineage>
</organism>
<dbReference type="PIRSF" id="PIRSF036521">
    <property type="entry name" value="UCP036521_pph"/>
    <property type="match status" value="1"/>
</dbReference>
<sequence length="108" mass="12871">MQLNQHQQWLINFYQQRDWYKLSPFIRLNFISEEVGELSRAVRAIEIGRDHPGEKKQTPSQLTDNLMEEMADTLDQVIVLSSLYGIKAEDLIKYSEQKLKRRFENELQ</sequence>
<proteinExistence type="predicted"/>
<dbReference type="Pfam" id="PF03819">
    <property type="entry name" value="MazG"/>
    <property type="match status" value="1"/>
</dbReference>
<dbReference type="OrthoDB" id="2418132at2"/>
<accession>A0A0D0Y6C8</accession>
<evidence type="ECO:0000313" key="2">
    <source>
        <dbReference type="EMBL" id="KIS03828.1"/>
    </source>
</evidence>
<reference evidence="2 3" key="1">
    <citation type="submission" date="2013-08" db="EMBL/GenBank/DDBJ databases">
        <title>Lactobacillus wasatchii sp. WDC04, a late gas producing bacteria isolated from aged chedder cheese.</title>
        <authorList>
            <person name="Oberg C.J."/>
            <person name="Culumber M."/>
            <person name="McMahon D.J."/>
            <person name="Broadbent J.R."/>
            <person name="Oberg T.S."/>
            <person name="Ortaki F."/>
        </authorList>
    </citation>
    <scope>NUCLEOTIDE SEQUENCE [LARGE SCALE GENOMIC DNA]</scope>
    <source>
        <strain evidence="2 3">WDC04</strain>
    </source>
</reference>
<evidence type="ECO:0000259" key="1">
    <source>
        <dbReference type="Pfam" id="PF03819"/>
    </source>
</evidence>